<feature type="region of interest" description="Disordered" evidence="2">
    <location>
        <begin position="86"/>
        <end position="110"/>
    </location>
</feature>
<feature type="region of interest" description="Disordered" evidence="2">
    <location>
        <begin position="683"/>
        <end position="716"/>
    </location>
</feature>
<accession>A0A9W9DYL5</accession>
<protein>
    <submittedName>
        <fullName evidence="3">Uncharacterized protein</fullName>
    </submittedName>
</protein>
<name>A0A9W9DYL5_9AGAR</name>
<sequence length="716" mass="77698">MTAWASPIGDPTPEESETVSTLLAMIGGTEAQAGLVLNVYRKNGGNADKAAEALLSGGLESSASSWGNDAGNSSMSMTLVPIIKTPKTPSARQNTPEDIPDLVGRTNDDRMFADDDEDLIRALELSMEVEESVEIVSNDKEIVMENGEEELEDLAELLRKDARPISLRSPTPNTIYAALLLQALFHVPQVRNRLANVQIPEESSLSENSDPAVIARIIELFGNLDLANLARLDCDGVFKALDVPPVTTTTAVASQQEEQIPLLTFKSAQVDIEPGQSPRITQTSNHTYVSLDLSSSSGVVPGELLGSDLFTRLAQDLSKPVLDTQGQGRPSGSTHTVISTPSEVVVFIPTSYILSSLSSSSTPVSFAVPLHNVSSSTPSSSRFSYPSSLYIDPFLLSNIPLVRQKHKERQELVSSSSSTPMAAPAPALQSLDNSAQGQGVLPSLRAALYYYEHVANRSEGEDGTEVGGEERRKTVEDAEKSLRATLEGMEKALKDLDTKIVTAKAEMKALLEDEKLKRFQYDLRAVLMQPPNSTSTQPSFSQLHTVAPQPSTGRARSKFLKAEQGPFVYVRDIRDDMDIANSDVKDEKSKTKTRWWRSPASAAAGGHVEEVSEEVVLSMASPGEPVPYMLIYSKSLSPTSASTTPTSTSTLSTSPKWSPSIVASVELNNSKFMEVLETWRASKQQEGLQEKEYGTEWGREDQSNRMGRDVSMVDVT</sequence>
<dbReference type="Proteomes" id="UP001150266">
    <property type="component" value="Unassembled WGS sequence"/>
</dbReference>
<evidence type="ECO:0000256" key="1">
    <source>
        <dbReference type="SAM" id="Coils"/>
    </source>
</evidence>
<feature type="compositionally biased region" description="Polar residues" evidence="2">
    <location>
        <begin position="87"/>
        <end position="96"/>
    </location>
</feature>
<evidence type="ECO:0000313" key="3">
    <source>
        <dbReference type="EMBL" id="KAJ4489971.1"/>
    </source>
</evidence>
<dbReference type="PROSITE" id="PS50330">
    <property type="entry name" value="UIM"/>
    <property type="match status" value="1"/>
</dbReference>
<gene>
    <name evidence="3" type="ORF">J3R30DRAFT_3693433</name>
</gene>
<dbReference type="OrthoDB" id="443682at2759"/>
<feature type="compositionally biased region" description="Basic and acidic residues" evidence="2">
    <location>
        <begin position="468"/>
        <end position="477"/>
    </location>
</feature>
<feature type="region of interest" description="Disordered" evidence="2">
    <location>
        <begin position="458"/>
        <end position="477"/>
    </location>
</feature>
<evidence type="ECO:0000313" key="4">
    <source>
        <dbReference type="Proteomes" id="UP001150266"/>
    </source>
</evidence>
<dbReference type="EMBL" id="JAOTPV010000001">
    <property type="protein sequence ID" value="KAJ4489971.1"/>
    <property type="molecule type" value="Genomic_DNA"/>
</dbReference>
<evidence type="ECO:0000256" key="2">
    <source>
        <dbReference type="SAM" id="MobiDB-lite"/>
    </source>
</evidence>
<organism evidence="3 4">
    <name type="scientific">Lentinula aciculospora</name>
    <dbReference type="NCBI Taxonomy" id="153920"/>
    <lineage>
        <taxon>Eukaryota</taxon>
        <taxon>Fungi</taxon>
        <taxon>Dikarya</taxon>
        <taxon>Basidiomycota</taxon>
        <taxon>Agaricomycotina</taxon>
        <taxon>Agaricomycetes</taxon>
        <taxon>Agaricomycetidae</taxon>
        <taxon>Agaricales</taxon>
        <taxon>Marasmiineae</taxon>
        <taxon>Omphalotaceae</taxon>
        <taxon>Lentinula</taxon>
    </lineage>
</organism>
<proteinExistence type="predicted"/>
<dbReference type="AlphaFoldDB" id="A0A9W9DYL5"/>
<reference evidence="3" key="1">
    <citation type="submission" date="2022-08" db="EMBL/GenBank/DDBJ databases">
        <title>A Global Phylogenomic Analysis of the Shiitake Genus Lentinula.</title>
        <authorList>
            <consortium name="DOE Joint Genome Institute"/>
            <person name="Sierra-Patev S."/>
            <person name="Min B."/>
            <person name="Naranjo-Ortiz M."/>
            <person name="Looney B."/>
            <person name="Konkel Z."/>
            <person name="Slot J.C."/>
            <person name="Sakamoto Y."/>
            <person name="Steenwyk J.L."/>
            <person name="Rokas A."/>
            <person name="Carro J."/>
            <person name="Camarero S."/>
            <person name="Ferreira P."/>
            <person name="Molpeceres G."/>
            <person name="Ruiz-Duenas F.J."/>
            <person name="Serrano A."/>
            <person name="Henrissat B."/>
            <person name="Drula E."/>
            <person name="Hughes K.W."/>
            <person name="Mata J.L."/>
            <person name="Ishikawa N.K."/>
            <person name="Vargas-Isla R."/>
            <person name="Ushijima S."/>
            <person name="Smith C.A."/>
            <person name="Ahrendt S."/>
            <person name="Andreopoulos W."/>
            <person name="He G."/>
            <person name="Labutti K."/>
            <person name="Lipzen A."/>
            <person name="Ng V."/>
            <person name="Riley R."/>
            <person name="Sandor L."/>
            <person name="Barry K."/>
            <person name="Martinez A.T."/>
            <person name="Xiao Y."/>
            <person name="Gibbons J.G."/>
            <person name="Terashima K."/>
            <person name="Grigoriev I.V."/>
            <person name="Hibbett D.S."/>
        </authorList>
    </citation>
    <scope>NUCLEOTIDE SEQUENCE</scope>
    <source>
        <strain evidence="3">JLM2183</strain>
    </source>
</reference>
<dbReference type="InterPro" id="IPR003903">
    <property type="entry name" value="UIM_dom"/>
</dbReference>
<feature type="compositionally biased region" description="Basic and acidic residues" evidence="2">
    <location>
        <begin position="688"/>
        <end position="708"/>
    </location>
</feature>
<feature type="region of interest" description="Disordered" evidence="2">
    <location>
        <begin position="532"/>
        <end position="554"/>
    </location>
</feature>
<feature type="coiled-coil region" evidence="1">
    <location>
        <begin position="479"/>
        <end position="513"/>
    </location>
</feature>
<comment type="caution">
    <text evidence="3">The sequence shown here is derived from an EMBL/GenBank/DDBJ whole genome shotgun (WGS) entry which is preliminary data.</text>
</comment>
<keyword evidence="4" id="KW-1185">Reference proteome</keyword>
<keyword evidence="1" id="KW-0175">Coiled coil</keyword>